<reference evidence="2" key="1">
    <citation type="submission" date="2020-02" db="EMBL/GenBank/DDBJ databases">
        <authorList>
            <person name="Meier V. D."/>
        </authorList>
    </citation>
    <scope>NUCLEOTIDE SEQUENCE</scope>
    <source>
        <strain evidence="2">AVDCRST_MAG02</strain>
    </source>
</reference>
<name>A0A6J4QZC9_9ACTN</name>
<sequence length="411" mass="43526">GFRRRGRAGRRGLRAGLPGINARLPGRGAPALRGGDGRLLRGPVPGRAVKQGPRWGDVALGAHAAGVDLHRPAGERNGVSEKRLPARGAGNGGAMGGALRAAWRCLGGGFPPDRILPTRGPRDPDGRLLRERSVCAVLHLIVAPGRPLALLPRAVWAIWHGGRAFRASGPAGRRGRGLLRRGGLLVAVDKRVRRRPQPGLGNGLFRPLRVAVEWGRPPHRAGHGVLVPRAPVAGDSGGPGETFAAPPPCLAFGPVRDHSAELRAWGLFRDGREPGHGRYRHGLRPGPAVRRRGVARLGFAQGRRCRAPGGVGWSGRRRPGSRRRQRGDEARGPDRGRGAFRYFRRREGQGKRAPRGHPAPRTTDGGGGRSGDLALCERGRPDALGVGEQGAPGGTGGARQVVVFLVGRPRV</sequence>
<dbReference type="AlphaFoldDB" id="A0A6J4QZC9"/>
<evidence type="ECO:0000313" key="2">
    <source>
        <dbReference type="EMBL" id="CAA9459589.1"/>
    </source>
</evidence>
<accession>A0A6J4QZC9</accession>
<feature type="region of interest" description="Disordered" evidence="1">
    <location>
        <begin position="305"/>
        <end position="376"/>
    </location>
</feature>
<protein>
    <submittedName>
        <fullName evidence="2">Uncharacterized protein</fullName>
    </submittedName>
</protein>
<feature type="non-terminal residue" evidence="2">
    <location>
        <position position="411"/>
    </location>
</feature>
<proteinExistence type="predicted"/>
<feature type="compositionally biased region" description="Basic residues" evidence="1">
    <location>
        <begin position="315"/>
        <end position="325"/>
    </location>
</feature>
<feature type="non-terminal residue" evidence="2">
    <location>
        <position position="1"/>
    </location>
</feature>
<feature type="compositionally biased region" description="Basic and acidic residues" evidence="1">
    <location>
        <begin position="326"/>
        <end position="337"/>
    </location>
</feature>
<evidence type="ECO:0000256" key="1">
    <source>
        <dbReference type="SAM" id="MobiDB-lite"/>
    </source>
</evidence>
<feature type="compositionally biased region" description="Low complexity" evidence="1">
    <location>
        <begin position="14"/>
        <end position="33"/>
    </location>
</feature>
<organism evidence="2">
    <name type="scientific">uncultured Rubrobacteraceae bacterium</name>
    <dbReference type="NCBI Taxonomy" id="349277"/>
    <lineage>
        <taxon>Bacteria</taxon>
        <taxon>Bacillati</taxon>
        <taxon>Actinomycetota</taxon>
        <taxon>Rubrobacteria</taxon>
        <taxon>Rubrobacterales</taxon>
        <taxon>Rubrobacteraceae</taxon>
        <taxon>environmental samples</taxon>
    </lineage>
</organism>
<feature type="compositionally biased region" description="Basic residues" evidence="1">
    <location>
        <begin position="1"/>
        <end position="13"/>
    </location>
</feature>
<dbReference type="EMBL" id="CADCVH010000068">
    <property type="protein sequence ID" value="CAA9459589.1"/>
    <property type="molecule type" value="Genomic_DNA"/>
</dbReference>
<feature type="region of interest" description="Disordered" evidence="1">
    <location>
        <begin position="1"/>
        <end position="42"/>
    </location>
</feature>
<gene>
    <name evidence="2" type="ORF">AVDCRST_MAG02-2018</name>
</gene>